<dbReference type="EMBL" id="JARFYM010000010">
    <property type="protein sequence ID" value="MDL2400109.1"/>
    <property type="molecule type" value="Genomic_DNA"/>
</dbReference>
<evidence type="ECO:0000313" key="2">
    <source>
        <dbReference type="EMBL" id="MDL2400109.1"/>
    </source>
</evidence>
<protein>
    <submittedName>
        <fullName evidence="2">Uncharacterized protein</fullName>
    </submittedName>
</protein>
<accession>A0ABT7JUU5</accession>
<comment type="caution">
    <text evidence="2">The sequence shown here is derived from an EMBL/GenBank/DDBJ whole genome shotgun (WGS) entry which is preliminary data.</text>
</comment>
<organism evidence="2 3">
    <name type="scientific">Rhizobium mayense</name>
    <dbReference type="NCBI Taxonomy" id="1312184"/>
    <lineage>
        <taxon>Bacteria</taxon>
        <taxon>Pseudomonadati</taxon>
        <taxon>Pseudomonadota</taxon>
        <taxon>Alphaproteobacteria</taxon>
        <taxon>Hyphomicrobiales</taxon>
        <taxon>Rhizobiaceae</taxon>
        <taxon>Rhizobium/Agrobacterium group</taxon>
        <taxon>Rhizobium</taxon>
    </lineage>
</organism>
<evidence type="ECO:0000256" key="1">
    <source>
        <dbReference type="SAM" id="MobiDB-lite"/>
    </source>
</evidence>
<evidence type="ECO:0000313" key="3">
    <source>
        <dbReference type="Proteomes" id="UP001172645"/>
    </source>
</evidence>
<feature type="region of interest" description="Disordered" evidence="1">
    <location>
        <begin position="1"/>
        <end position="45"/>
    </location>
</feature>
<feature type="compositionally biased region" description="Basic residues" evidence="1">
    <location>
        <begin position="1"/>
        <end position="17"/>
    </location>
</feature>
<sequence>MAKGQIRSHREVRKPKKDKIVAVKQQPGSQVRQAASTVSLGRKDK</sequence>
<name>A0ABT7JUU5_9HYPH</name>
<keyword evidence="3" id="KW-1185">Reference proteome</keyword>
<feature type="compositionally biased region" description="Polar residues" evidence="1">
    <location>
        <begin position="26"/>
        <end position="39"/>
    </location>
</feature>
<dbReference type="Proteomes" id="UP001172645">
    <property type="component" value="Unassembled WGS sequence"/>
</dbReference>
<proteinExistence type="predicted"/>
<gene>
    <name evidence="2" type="ORF">PY649_14465</name>
</gene>
<dbReference type="RefSeq" id="WP_285869171.1">
    <property type="nucleotide sequence ID" value="NZ_JARFYM010000010.1"/>
</dbReference>
<reference evidence="2" key="1">
    <citation type="submission" date="2023-06" db="EMBL/GenBank/DDBJ databases">
        <title>Phylogenetic Diversity of Rhizobium strains.</title>
        <authorList>
            <person name="Moura F.T."/>
            <person name="Helene L.C.F."/>
            <person name="Hungria M."/>
        </authorList>
    </citation>
    <scope>NUCLEOTIDE SEQUENCE</scope>
    <source>
        <strain evidence="2">CCGE526</strain>
    </source>
</reference>